<dbReference type="RefSeq" id="WP_005052604.1">
    <property type="nucleotide sequence ID" value="NZ_BSBP01000004.1"/>
</dbReference>
<dbReference type="Pfam" id="PF13953">
    <property type="entry name" value="PapC_C"/>
    <property type="match status" value="1"/>
</dbReference>
<dbReference type="AlphaFoldDB" id="A0A2S4N1N7"/>
<dbReference type="Proteomes" id="UP000001006">
    <property type="component" value="Chromosome"/>
</dbReference>
<sequence length="382" mass="40980">MSITTNRYASGYATLTEAVSAQDERNRKRDKNSHDGSTISLSQPLGNIGNLNFNTTRYNSSRGTGNTRSTSLSYSTVWRGITFSINWAKNDLLTSHKWKVDRKLSVGISVPLSLGDENQIYASSQMSRSGEQGNNYQVSLSGQNSGGVWWDVATNITNAHQSQPKSTMNIVQVGKNGSYGQFSSHYSSSENMKQLGANLSGGILITRDGLTFGQNVDGTLALIEAPGATGVNVNGWPGLSTDFRGYAILPVQPYRRDDVILDEKTIGKNYDLPQTSQLVVPTAGAVVPATLAVKSGDKGLVTLKQKEGKPIPFGAVISYSKDTENMAGIVGEDGIAYVSGLSAEGEFNVKWGYSKDQSCIAKYQLPAKKSASGLYQIAATCL</sequence>
<dbReference type="InterPro" id="IPR043142">
    <property type="entry name" value="PapC-like_C_sf"/>
</dbReference>
<evidence type="ECO:0000313" key="3">
    <source>
        <dbReference type="EMBL" id="AAN44969.1"/>
    </source>
</evidence>
<dbReference type="InterPro" id="IPR000015">
    <property type="entry name" value="Fimb_usher"/>
</dbReference>
<gene>
    <name evidence="3" type="ordered locus">SF3511</name>
</gene>
<evidence type="ECO:0000256" key="1">
    <source>
        <dbReference type="SAM" id="MobiDB-lite"/>
    </source>
</evidence>
<dbReference type="PaxDb" id="198214-SF3511"/>
<dbReference type="InterPro" id="IPR025949">
    <property type="entry name" value="PapC-like_C"/>
</dbReference>
<accession>A0A2G3EQT3</accession>
<keyword evidence="4" id="KW-1185">Reference proteome</keyword>
<dbReference type="KEGG" id="sfl:SF3511"/>
<dbReference type="Pfam" id="PF00577">
    <property type="entry name" value="Usher"/>
    <property type="match status" value="1"/>
</dbReference>
<dbReference type="PATRIC" id="fig|198214.7.peg.4133"/>
<evidence type="ECO:0000313" key="4">
    <source>
        <dbReference type="Proteomes" id="UP000001006"/>
    </source>
</evidence>
<dbReference type="GO" id="GO:0009297">
    <property type="term" value="P:pilus assembly"/>
    <property type="evidence" value="ECO:0007669"/>
    <property type="project" value="InterPro"/>
</dbReference>
<reference evidence="3 4" key="1">
    <citation type="journal article" date="2002" name="Nucleic Acids Res.">
        <title>Genome sequence of Shigella flexneri 2a: insights into pathogenicity through comparison with genomes of Escherichia coli K12 and O157.</title>
        <authorList>
            <person name="Jin Q."/>
            <person name="Yuan Z."/>
            <person name="Xu J."/>
            <person name="Wang Y."/>
            <person name="Shen Y."/>
            <person name="Lu W."/>
            <person name="Wang J."/>
            <person name="Liu H."/>
            <person name="Yang J."/>
            <person name="Yang F."/>
            <person name="Zhang X."/>
            <person name="Zhang J."/>
            <person name="Yang G."/>
            <person name="Wu H."/>
            <person name="Qu D."/>
            <person name="Dong J."/>
            <person name="Sun L."/>
            <person name="Xue Y."/>
            <person name="Zhao A."/>
            <person name="Gao Y."/>
            <person name="Zhu J."/>
            <person name="Kan B."/>
            <person name="Ding K."/>
            <person name="Chen S."/>
            <person name="Cheng H."/>
            <person name="Yao Z."/>
            <person name="He B."/>
            <person name="Chen R."/>
            <person name="Ma D."/>
            <person name="Qiang B."/>
            <person name="Wen Y."/>
            <person name="Hou Y."/>
            <person name="Yu J."/>
        </authorList>
    </citation>
    <scope>NUCLEOTIDE SEQUENCE [LARGE SCALE GENOMIC DNA]</scope>
    <source>
        <strain evidence="4">301 / Serotype 2a</strain>
    </source>
</reference>
<feature type="domain" description="PapC-like C-terminal" evidence="2">
    <location>
        <begin position="300"/>
        <end position="367"/>
    </location>
</feature>
<dbReference type="Gene3D" id="2.60.40.2070">
    <property type="match status" value="1"/>
</dbReference>
<dbReference type="GeneID" id="1026400"/>
<dbReference type="PANTHER" id="PTHR30451:SF9">
    <property type="entry name" value="F1 CAPSULE-ANCHORING PROTEIN"/>
    <property type="match status" value="1"/>
</dbReference>
<dbReference type="Gene3D" id="2.60.40.2610">
    <property type="entry name" value="Outer membrane usher protein FimD, plug domain"/>
    <property type="match status" value="1"/>
</dbReference>
<name>A0A2S4N1N7_SHIFL</name>
<accession>A0A6L6UXA8</accession>
<accession>A0A2S4N1N7</accession>
<protein>
    <recommendedName>
        <fullName evidence="2">PapC-like C-terminal domain-containing protein</fullName>
    </recommendedName>
</protein>
<feature type="region of interest" description="Disordered" evidence="1">
    <location>
        <begin position="19"/>
        <end position="43"/>
    </location>
</feature>
<organism evidence="3 4">
    <name type="scientific">Shigella flexneri</name>
    <dbReference type="NCBI Taxonomy" id="623"/>
    <lineage>
        <taxon>Bacteria</taxon>
        <taxon>Pseudomonadati</taxon>
        <taxon>Pseudomonadota</taxon>
        <taxon>Gammaproteobacteria</taxon>
        <taxon>Enterobacterales</taxon>
        <taxon>Enterobacteriaceae</taxon>
        <taxon>Shigella</taxon>
    </lineage>
</organism>
<dbReference type="InterPro" id="IPR042186">
    <property type="entry name" value="FimD_plug_dom"/>
</dbReference>
<evidence type="ECO:0000259" key="2">
    <source>
        <dbReference type="Pfam" id="PF13953"/>
    </source>
</evidence>
<dbReference type="GO" id="GO:0015473">
    <property type="term" value="F:fimbrial usher porin activity"/>
    <property type="evidence" value="ECO:0007669"/>
    <property type="project" value="InterPro"/>
</dbReference>
<dbReference type="GO" id="GO:0009279">
    <property type="term" value="C:cell outer membrane"/>
    <property type="evidence" value="ECO:0007669"/>
    <property type="project" value="TreeGrafter"/>
</dbReference>
<dbReference type="RefSeq" id="NP_709262.1">
    <property type="nucleotide sequence ID" value="NC_004337.2"/>
</dbReference>
<proteinExistence type="predicted"/>
<accession>A0A0H2V476</accession>
<dbReference type="OMA" id="MVAAWRY"/>
<dbReference type="EMBL" id="AE005674">
    <property type="protein sequence ID" value="AAN44969.1"/>
    <property type="molecule type" value="Genomic_DNA"/>
</dbReference>
<dbReference type="PANTHER" id="PTHR30451">
    <property type="entry name" value="OUTER MEMBRANE USHER PROTEIN"/>
    <property type="match status" value="1"/>
</dbReference>